<dbReference type="PATRIC" id="fig|1121353.3.peg.896"/>
<sequence>MEPRIFKCPACTGPSYGVPALSLRYPDPLIEAKANDSRVTEDPTICHIHYPKPKRHFVRSNIGIPVHGEKQTLEYGCWVELSRYDLSRFSKSNLFNQSLELNGFLASKIPGLEDSYGCPVLLKTKGRSLHSRFQPLPAIHSLYVDFTNGISNREADLRVSTWMLAVQDSHNHPERHD</sequence>
<dbReference type="InterPro" id="IPR018697">
    <property type="entry name" value="DUF2199"/>
</dbReference>
<reference evidence="1 2" key="1">
    <citation type="submission" date="2013-02" db="EMBL/GenBank/DDBJ databases">
        <title>The complete genome sequence of Corynebacterium callunae DSM 20147.</title>
        <authorList>
            <person name="Ruckert C."/>
            <person name="Albersmeier A."/>
            <person name="Kalinowski J."/>
        </authorList>
    </citation>
    <scope>NUCLEOTIDE SEQUENCE [LARGE SCALE GENOMIC DNA]</scope>
    <source>
        <strain evidence="1 2">DSM 20147</strain>
    </source>
</reference>
<evidence type="ECO:0000313" key="1">
    <source>
        <dbReference type="EMBL" id="AGG66321.1"/>
    </source>
</evidence>
<evidence type="ECO:0000313" key="2">
    <source>
        <dbReference type="Proteomes" id="UP000011760"/>
    </source>
</evidence>
<dbReference type="KEGG" id="ccn:H924_04375"/>
<proteinExistence type="predicted"/>
<dbReference type="EMBL" id="CP004354">
    <property type="protein sequence ID" value="AGG66321.1"/>
    <property type="molecule type" value="Genomic_DNA"/>
</dbReference>
<dbReference type="HOGENOM" id="CLU_112462_1_0_11"/>
<dbReference type="Proteomes" id="UP000011760">
    <property type="component" value="Chromosome"/>
</dbReference>
<name>M1TPN0_9CORY</name>
<evidence type="ECO:0008006" key="3">
    <source>
        <dbReference type="Google" id="ProtNLM"/>
    </source>
</evidence>
<dbReference type="Pfam" id="PF09965">
    <property type="entry name" value="DUF2199"/>
    <property type="match status" value="1"/>
</dbReference>
<dbReference type="OrthoDB" id="4404538at2"/>
<protein>
    <recommendedName>
        <fullName evidence="3">DUF2199 domain-containing protein</fullName>
    </recommendedName>
</protein>
<dbReference type="AlphaFoldDB" id="M1TPN0"/>
<accession>M1TPN0</accession>
<organism evidence="1 2">
    <name type="scientific">Corynebacterium callunae DSM 20147</name>
    <dbReference type="NCBI Taxonomy" id="1121353"/>
    <lineage>
        <taxon>Bacteria</taxon>
        <taxon>Bacillati</taxon>
        <taxon>Actinomycetota</taxon>
        <taxon>Actinomycetes</taxon>
        <taxon>Mycobacteriales</taxon>
        <taxon>Corynebacteriaceae</taxon>
        <taxon>Corynebacterium</taxon>
    </lineage>
</organism>
<dbReference type="eggNOG" id="COG4899">
    <property type="taxonomic scope" value="Bacteria"/>
</dbReference>
<dbReference type="RefSeq" id="WP_015650756.1">
    <property type="nucleotide sequence ID" value="NC_020506.1"/>
</dbReference>
<keyword evidence="2" id="KW-1185">Reference proteome</keyword>
<gene>
    <name evidence="1" type="ORF">H924_04375</name>
</gene>